<dbReference type="AlphaFoldDB" id="A0A9P4PNX4"/>
<dbReference type="PANTHER" id="PTHR21220:SF0">
    <property type="entry name" value="DNA-DEPENDENT METALLOPROTEASE SPRTN"/>
    <property type="match status" value="1"/>
</dbReference>
<dbReference type="Proteomes" id="UP000799764">
    <property type="component" value="Unassembled WGS sequence"/>
</dbReference>
<dbReference type="OrthoDB" id="5236983at2759"/>
<dbReference type="InterPro" id="IPR044245">
    <property type="entry name" value="Spartan"/>
</dbReference>
<gene>
    <name evidence="3" type="ORF">P171DRAFT_441446</name>
</gene>
<reference evidence="3" key="1">
    <citation type="journal article" date="2020" name="Stud. Mycol.">
        <title>101 Dothideomycetes genomes: a test case for predicting lifestyles and emergence of pathogens.</title>
        <authorList>
            <person name="Haridas S."/>
            <person name="Albert R."/>
            <person name="Binder M."/>
            <person name="Bloem J."/>
            <person name="Labutti K."/>
            <person name="Salamov A."/>
            <person name="Andreopoulos B."/>
            <person name="Baker S."/>
            <person name="Barry K."/>
            <person name="Bills G."/>
            <person name="Bluhm B."/>
            <person name="Cannon C."/>
            <person name="Castanera R."/>
            <person name="Culley D."/>
            <person name="Daum C."/>
            <person name="Ezra D."/>
            <person name="Gonzalez J."/>
            <person name="Henrissat B."/>
            <person name="Kuo A."/>
            <person name="Liang C."/>
            <person name="Lipzen A."/>
            <person name="Lutzoni F."/>
            <person name="Magnuson J."/>
            <person name="Mondo S."/>
            <person name="Nolan M."/>
            <person name="Ohm R."/>
            <person name="Pangilinan J."/>
            <person name="Park H.-J."/>
            <person name="Ramirez L."/>
            <person name="Alfaro M."/>
            <person name="Sun H."/>
            <person name="Tritt A."/>
            <person name="Yoshinaga Y."/>
            <person name="Zwiers L.-H."/>
            <person name="Turgeon B."/>
            <person name="Goodwin S."/>
            <person name="Spatafora J."/>
            <person name="Crous P."/>
            <person name="Grigoriev I."/>
        </authorList>
    </citation>
    <scope>NUCLEOTIDE SEQUENCE</scope>
    <source>
        <strain evidence="3">CBS 690.94</strain>
    </source>
</reference>
<dbReference type="GO" id="GO:0006974">
    <property type="term" value="P:DNA damage response"/>
    <property type="evidence" value="ECO:0007669"/>
    <property type="project" value="InterPro"/>
</dbReference>
<feature type="compositionally biased region" description="Basic and acidic residues" evidence="1">
    <location>
        <begin position="142"/>
        <end position="185"/>
    </location>
</feature>
<dbReference type="GO" id="GO:0031593">
    <property type="term" value="F:polyubiquitin modification-dependent protein binding"/>
    <property type="evidence" value="ECO:0007669"/>
    <property type="project" value="TreeGrafter"/>
</dbReference>
<dbReference type="GO" id="GO:0004222">
    <property type="term" value="F:metalloendopeptidase activity"/>
    <property type="evidence" value="ECO:0007669"/>
    <property type="project" value="InterPro"/>
</dbReference>
<name>A0A9P4PNX4_9PLEO</name>
<feature type="region of interest" description="Disordered" evidence="1">
    <location>
        <begin position="61"/>
        <end position="81"/>
    </location>
</feature>
<comment type="caution">
    <text evidence="3">The sequence shown here is derived from an EMBL/GenBank/DDBJ whole genome shotgun (WGS) entry which is preliminary data.</text>
</comment>
<proteinExistence type="predicted"/>
<sequence length="204" mass="22045">MVEAGTGKGSTSSVAAKLRRRGRIAAPSPTPRLLQSDATTTCIGLRPLSPVARHSLVPIRNHPTSIPETPPANTPTHATSQDSYRTHVWQCSGPCKRQPPYFGLVKRSMNRPPGKYDPWWTTHQTECGGTYTKISAPAPTKKKLEALSKKERAGRQKNKLDAWLKPNDKAGVDNKAPEGSVRPKEVVPASPGTTNGKRKAAAIS</sequence>
<accession>A0A9P4PNX4</accession>
<evidence type="ECO:0000313" key="3">
    <source>
        <dbReference type="EMBL" id="KAF2447482.1"/>
    </source>
</evidence>
<dbReference type="GO" id="GO:0005634">
    <property type="term" value="C:nucleus"/>
    <property type="evidence" value="ECO:0007669"/>
    <property type="project" value="TreeGrafter"/>
</dbReference>
<evidence type="ECO:0000313" key="4">
    <source>
        <dbReference type="Proteomes" id="UP000799764"/>
    </source>
</evidence>
<feature type="region of interest" description="Disordered" evidence="1">
    <location>
        <begin position="131"/>
        <end position="204"/>
    </location>
</feature>
<organism evidence="3 4">
    <name type="scientific">Karstenula rhodostoma CBS 690.94</name>
    <dbReference type="NCBI Taxonomy" id="1392251"/>
    <lineage>
        <taxon>Eukaryota</taxon>
        <taxon>Fungi</taxon>
        <taxon>Dikarya</taxon>
        <taxon>Ascomycota</taxon>
        <taxon>Pezizomycotina</taxon>
        <taxon>Dothideomycetes</taxon>
        <taxon>Pleosporomycetidae</taxon>
        <taxon>Pleosporales</taxon>
        <taxon>Massarineae</taxon>
        <taxon>Didymosphaeriaceae</taxon>
        <taxon>Karstenula</taxon>
    </lineage>
</organism>
<protein>
    <recommendedName>
        <fullName evidence="2">Spartan-like zinc binding domain-containing protein</fullName>
    </recommendedName>
</protein>
<dbReference type="GO" id="GO:0003697">
    <property type="term" value="F:single-stranded DNA binding"/>
    <property type="evidence" value="ECO:0007669"/>
    <property type="project" value="InterPro"/>
</dbReference>
<feature type="domain" description="Spartan-like zinc binding" evidence="2">
    <location>
        <begin position="86"/>
        <end position="133"/>
    </location>
</feature>
<evidence type="ECO:0000256" key="1">
    <source>
        <dbReference type="SAM" id="MobiDB-lite"/>
    </source>
</evidence>
<dbReference type="PANTHER" id="PTHR21220">
    <property type="entry name" value="DNA-DEPENDENT METALLOPROTEASE SPRTN"/>
    <property type="match status" value="1"/>
</dbReference>
<evidence type="ECO:0000259" key="2">
    <source>
        <dbReference type="Pfam" id="PF22934"/>
    </source>
</evidence>
<dbReference type="Pfam" id="PF22934">
    <property type="entry name" value="SPRTN_ZBD"/>
    <property type="match status" value="1"/>
</dbReference>
<feature type="region of interest" description="Disordered" evidence="1">
    <location>
        <begin position="1"/>
        <end position="35"/>
    </location>
</feature>
<dbReference type="InterPro" id="IPR055220">
    <property type="entry name" value="SPRTN_ZBD"/>
</dbReference>
<keyword evidence="4" id="KW-1185">Reference proteome</keyword>
<dbReference type="EMBL" id="MU001496">
    <property type="protein sequence ID" value="KAF2447482.1"/>
    <property type="molecule type" value="Genomic_DNA"/>
</dbReference>